<reference evidence="3" key="2">
    <citation type="submission" date="2020-05" db="UniProtKB">
        <authorList>
            <consortium name="EnsemblMetazoa"/>
        </authorList>
    </citation>
    <scope>IDENTIFICATION</scope>
    <source>
        <strain evidence="3">FAR1</strain>
    </source>
</reference>
<feature type="compositionally biased region" description="Basic and acidic residues" evidence="2">
    <location>
        <begin position="507"/>
        <end position="525"/>
    </location>
</feature>
<evidence type="ECO:0000256" key="2">
    <source>
        <dbReference type="SAM" id="MobiDB-lite"/>
    </source>
</evidence>
<accession>A0A182QSV8</accession>
<dbReference type="AlphaFoldDB" id="A0A182QSV8"/>
<feature type="region of interest" description="Disordered" evidence="2">
    <location>
        <begin position="401"/>
        <end position="432"/>
    </location>
</feature>
<dbReference type="VEuPathDB" id="VectorBase:AFAF016151"/>
<dbReference type="Proteomes" id="UP000075886">
    <property type="component" value="Unassembled WGS sequence"/>
</dbReference>
<proteinExistence type="predicted"/>
<evidence type="ECO:0000313" key="4">
    <source>
        <dbReference type="Proteomes" id="UP000075886"/>
    </source>
</evidence>
<dbReference type="EnsemblMetazoa" id="AFAF016151-RA">
    <property type="protein sequence ID" value="AFAF016151-PA"/>
    <property type="gene ID" value="AFAF016151"/>
</dbReference>
<evidence type="ECO:0000313" key="3">
    <source>
        <dbReference type="EnsemblMetazoa" id="AFAF016151-PA"/>
    </source>
</evidence>
<keyword evidence="1" id="KW-0175">Coiled coil</keyword>
<sequence length="538" mass="62494">MFDTENRTLIHKYETMMEETSVYSEDVWRERFKEVKKENEKLLQDSHVIRLNLQAATRTNDDLSVELDQMANKHRQELKTVREHYEQLLKEQQTNSKAATAQLEEDRERMRISIVTLTERLKLADALATVERPSQPLQNDLEEKQQYMEEIEHLRQKLAIAEQNHSQAQCQITGLKEDIEELKERLASVVSNLSSKKQENEELHGLLESAQEQSALLAAELEGMRSNSDNTNTKGNSLFAEVADQRRKLVNIITNMKARYYQLRNEHRECPAQLRQLRMLHRESSLHYDQCIRMLKGAEQTHVQALREQNNDLNAELDKARARIRYLDGQLASGGAEWVNTLIVYYSDELKKLQLRLQSNQFKHREVAEQFEDTAKEACKWRLEANRLMLKLSNIEIDATMTKTTSADESVPKMKPEPGHLPQPDPTDQPTGIEFKQEDNLTTAMDLTDMHTENIDRSEVAPMPPKMVTGMLQQVKQENKPMETIKVIPNRLKVYKISELMQANAERMKIKPNDHQEVKREHETQDENGVTDPTESCE</sequence>
<dbReference type="STRING" id="69004.A0A182QSV8"/>
<feature type="compositionally biased region" description="Polar residues" evidence="2">
    <location>
        <begin position="527"/>
        <end position="538"/>
    </location>
</feature>
<feature type="coiled-coil region" evidence="1">
    <location>
        <begin position="53"/>
        <end position="109"/>
    </location>
</feature>
<keyword evidence="4" id="KW-1185">Reference proteome</keyword>
<reference evidence="4" key="1">
    <citation type="submission" date="2014-01" db="EMBL/GenBank/DDBJ databases">
        <title>The Genome Sequence of Anopheles farauti FAR1 (V2).</title>
        <authorList>
            <consortium name="The Broad Institute Genomics Platform"/>
            <person name="Neafsey D.E."/>
            <person name="Besansky N."/>
            <person name="Howell P."/>
            <person name="Walton C."/>
            <person name="Young S.K."/>
            <person name="Zeng Q."/>
            <person name="Gargeya S."/>
            <person name="Fitzgerald M."/>
            <person name="Haas B."/>
            <person name="Abouelleil A."/>
            <person name="Allen A.W."/>
            <person name="Alvarado L."/>
            <person name="Arachchi H.M."/>
            <person name="Berlin A.M."/>
            <person name="Chapman S.B."/>
            <person name="Gainer-Dewar J."/>
            <person name="Goldberg J."/>
            <person name="Griggs A."/>
            <person name="Gujja S."/>
            <person name="Hansen M."/>
            <person name="Howarth C."/>
            <person name="Imamovic A."/>
            <person name="Ireland A."/>
            <person name="Larimer J."/>
            <person name="McCowan C."/>
            <person name="Murphy C."/>
            <person name="Pearson M."/>
            <person name="Poon T.W."/>
            <person name="Priest M."/>
            <person name="Roberts A."/>
            <person name="Saif S."/>
            <person name="Shea T."/>
            <person name="Sisk P."/>
            <person name="Sykes S."/>
            <person name="Wortman J."/>
            <person name="Nusbaum C."/>
            <person name="Birren B."/>
        </authorList>
    </citation>
    <scope>NUCLEOTIDE SEQUENCE [LARGE SCALE GENOMIC DNA]</scope>
    <source>
        <strain evidence="4">FAR1</strain>
    </source>
</reference>
<name>A0A182QSV8_9DIPT</name>
<feature type="coiled-coil region" evidence="1">
    <location>
        <begin position="303"/>
        <end position="330"/>
    </location>
</feature>
<evidence type="ECO:0000256" key="1">
    <source>
        <dbReference type="SAM" id="Coils"/>
    </source>
</evidence>
<organism evidence="3 4">
    <name type="scientific">Anopheles farauti</name>
    <dbReference type="NCBI Taxonomy" id="69004"/>
    <lineage>
        <taxon>Eukaryota</taxon>
        <taxon>Metazoa</taxon>
        <taxon>Ecdysozoa</taxon>
        <taxon>Arthropoda</taxon>
        <taxon>Hexapoda</taxon>
        <taxon>Insecta</taxon>
        <taxon>Pterygota</taxon>
        <taxon>Neoptera</taxon>
        <taxon>Endopterygota</taxon>
        <taxon>Diptera</taxon>
        <taxon>Nematocera</taxon>
        <taxon>Culicoidea</taxon>
        <taxon>Culicidae</taxon>
        <taxon>Anophelinae</taxon>
        <taxon>Anopheles</taxon>
    </lineage>
</organism>
<protein>
    <recommendedName>
        <fullName evidence="5">Protein Spindly</fullName>
    </recommendedName>
</protein>
<feature type="coiled-coil region" evidence="1">
    <location>
        <begin position="137"/>
        <end position="227"/>
    </location>
</feature>
<dbReference type="EMBL" id="AXCN02001697">
    <property type="status" value="NOT_ANNOTATED_CDS"/>
    <property type="molecule type" value="Genomic_DNA"/>
</dbReference>
<feature type="region of interest" description="Disordered" evidence="2">
    <location>
        <begin position="507"/>
        <end position="538"/>
    </location>
</feature>
<evidence type="ECO:0008006" key="5">
    <source>
        <dbReference type="Google" id="ProtNLM"/>
    </source>
</evidence>